<comment type="caution">
    <text evidence="2">The sequence shown here is derived from an EMBL/GenBank/DDBJ whole genome shotgun (WGS) entry which is preliminary data.</text>
</comment>
<feature type="signal peptide" evidence="1">
    <location>
        <begin position="1"/>
        <end position="27"/>
    </location>
</feature>
<dbReference type="RefSeq" id="WP_138665084.1">
    <property type="nucleotide sequence ID" value="NZ_VCKY01000013.1"/>
</dbReference>
<proteinExistence type="predicted"/>
<sequence length="99" mass="10343">MSLRTSLAVLTVAGAASLGLAAAPAQAATLGNVPGCVSVWSANGKVTKTGYAYNGCTYRVRMRIVWAWAPDGACTTVNPGRQIWSQKARGHRFDGAKTC</sequence>
<evidence type="ECO:0000313" key="2">
    <source>
        <dbReference type="EMBL" id="TMR24065.1"/>
    </source>
</evidence>
<evidence type="ECO:0000313" key="3">
    <source>
        <dbReference type="Proteomes" id="UP000309128"/>
    </source>
</evidence>
<keyword evidence="1" id="KW-0732">Signal</keyword>
<dbReference type="Proteomes" id="UP000309128">
    <property type="component" value="Unassembled WGS sequence"/>
</dbReference>
<name>A0A5S4FTH5_9ACTN</name>
<accession>A0A5S4FTH5</accession>
<organism evidence="2 3">
    <name type="scientific">Nonomuraea turkmeniaca</name>
    <dbReference type="NCBI Taxonomy" id="103838"/>
    <lineage>
        <taxon>Bacteria</taxon>
        <taxon>Bacillati</taxon>
        <taxon>Actinomycetota</taxon>
        <taxon>Actinomycetes</taxon>
        <taxon>Streptosporangiales</taxon>
        <taxon>Streptosporangiaceae</taxon>
        <taxon>Nonomuraea</taxon>
    </lineage>
</organism>
<dbReference type="InterPro" id="IPR036379">
    <property type="entry name" value="A-amylase_inhib_sf"/>
</dbReference>
<dbReference type="Gene3D" id="2.60.40.20">
    <property type="entry name" value="Alpha-amylase inhibitor"/>
    <property type="match status" value="1"/>
</dbReference>
<evidence type="ECO:0000256" key="1">
    <source>
        <dbReference type="SAM" id="SignalP"/>
    </source>
</evidence>
<feature type="chain" id="PRO_5024386687" description="Secreted protein" evidence="1">
    <location>
        <begin position="28"/>
        <end position="99"/>
    </location>
</feature>
<dbReference type="OrthoDB" id="4316991at2"/>
<protein>
    <recommendedName>
        <fullName evidence="4">Secreted protein</fullName>
    </recommendedName>
</protein>
<reference evidence="2 3" key="1">
    <citation type="submission" date="2019-05" db="EMBL/GenBank/DDBJ databases">
        <title>Draft genome sequence of Nonomuraea turkmeniaca DSM 43926.</title>
        <authorList>
            <person name="Saricaoglu S."/>
            <person name="Isik K."/>
        </authorList>
    </citation>
    <scope>NUCLEOTIDE SEQUENCE [LARGE SCALE GENOMIC DNA]</scope>
    <source>
        <strain evidence="2 3">DSM 43926</strain>
    </source>
</reference>
<dbReference type="AlphaFoldDB" id="A0A5S4FTH5"/>
<gene>
    <name evidence="2" type="ORF">ETD86_05955</name>
</gene>
<keyword evidence="3" id="KW-1185">Reference proteome</keyword>
<dbReference type="EMBL" id="VCKY01000013">
    <property type="protein sequence ID" value="TMR24065.1"/>
    <property type="molecule type" value="Genomic_DNA"/>
</dbReference>
<evidence type="ECO:0008006" key="4">
    <source>
        <dbReference type="Google" id="ProtNLM"/>
    </source>
</evidence>
<dbReference type="GO" id="GO:0015066">
    <property type="term" value="F:alpha-amylase inhibitor activity"/>
    <property type="evidence" value="ECO:0007669"/>
    <property type="project" value="InterPro"/>
</dbReference>